<dbReference type="AlphaFoldDB" id="A0AAV9PXX5"/>
<evidence type="ECO:0000256" key="1">
    <source>
        <dbReference type="SAM" id="MobiDB-lite"/>
    </source>
</evidence>
<feature type="compositionally biased region" description="Basic residues" evidence="1">
    <location>
        <begin position="117"/>
        <end position="127"/>
    </location>
</feature>
<protein>
    <submittedName>
        <fullName evidence="3">Uncharacterized protein</fullName>
    </submittedName>
</protein>
<accession>A0AAV9PXX5</accession>
<comment type="caution">
    <text evidence="3">The sequence shown here is derived from an EMBL/GenBank/DDBJ whole genome shotgun (WGS) entry which is preliminary data.</text>
</comment>
<keyword evidence="2" id="KW-0732">Signal</keyword>
<feature type="chain" id="PRO_5044001466" evidence="2">
    <location>
        <begin position="23"/>
        <end position="330"/>
    </location>
</feature>
<dbReference type="Proteomes" id="UP001345827">
    <property type="component" value="Unassembled WGS sequence"/>
</dbReference>
<proteinExistence type="predicted"/>
<sequence length="330" mass="35830">MSMLLAGIYVLTLIGTLVDWQALSSNMVPVYHGNISATVEGVLAAAIELGGPELQIANAANKAGFDTFNHEALFDLIWAAKQAAMTPRANRPGPASIPQGPLYPDRYRPKGSANYLKRGKPRTKKPPPNHNVELKFHPIKPLMRKRPHQNEKEEILIDLTISSDDLSPADLPSLPDNAVKRRKTSGAGGGIEEPGSGSARFSSNQVSKGFPNKAQAAIKPVSKRTASQQTTLFAPQTTRPTPLTAEAEIAKQLLLVKTKLDDARKSMNTCQSTMKALFDTHYNAFDNDQMMMGLQKLSNFMNKVFDGSRDGAAEVDSAIVLLGKRKDGRA</sequence>
<gene>
    <name evidence="3" type="ORF">LTR25_008137</name>
</gene>
<feature type="compositionally biased region" description="Polar residues" evidence="1">
    <location>
        <begin position="224"/>
        <end position="239"/>
    </location>
</feature>
<feature type="signal peptide" evidence="2">
    <location>
        <begin position="1"/>
        <end position="22"/>
    </location>
</feature>
<organism evidence="3 4">
    <name type="scientific">Vermiconidia calcicola</name>
    <dbReference type="NCBI Taxonomy" id="1690605"/>
    <lineage>
        <taxon>Eukaryota</taxon>
        <taxon>Fungi</taxon>
        <taxon>Dikarya</taxon>
        <taxon>Ascomycota</taxon>
        <taxon>Pezizomycotina</taxon>
        <taxon>Dothideomycetes</taxon>
        <taxon>Dothideomycetidae</taxon>
        <taxon>Mycosphaerellales</taxon>
        <taxon>Extremaceae</taxon>
        <taxon>Vermiconidia</taxon>
    </lineage>
</organism>
<evidence type="ECO:0000313" key="3">
    <source>
        <dbReference type="EMBL" id="KAK5531807.1"/>
    </source>
</evidence>
<name>A0AAV9PXX5_9PEZI</name>
<keyword evidence="4" id="KW-1185">Reference proteome</keyword>
<feature type="region of interest" description="Disordered" evidence="1">
    <location>
        <begin position="87"/>
        <end position="134"/>
    </location>
</feature>
<feature type="region of interest" description="Disordered" evidence="1">
    <location>
        <begin position="166"/>
        <end position="239"/>
    </location>
</feature>
<evidence type="ECO:0000256" key="2">
    <source>
        <dbReference type="SAM" id="SignalP"/>
    </source>
</evidence>
<reference evidence="3 4" key="1">
    <citation type="submission" date="2023-06" db="EMBL/GenBank/DDBJ databases">
        <title>Black Yeasts Isolated from many extreme environments.</title>
        <authorList>
            <person name="Coleine C."/>
            <person name="Stajich J.E."/>
            <person name="Selbmann L."/>
        </authorList>
    </citation>
    <scope>NUCLEOTIDE SEQUENCE [LARGE SCALE GENOMIC DNA]</scope>
    <source>
        <strain evidence="3 4">CCFEE 5887</strain>
    </source>
</reference>
<feature type="compositionally biased region" description="Low complexity" evidence="1">
    <location>
        <begin position="166"/>
        <end position="176"/>
    </location>
</feature>
<evidence type="ECO:0000313" key="4">
    <source>
        <dbReference type="Proteomes" id="UP001345827"/>
    </source>
</evidence>
<dbReference type="EMBL" id="JAXLQG010000016">
    <property type="protein sequence ID" value="KAK5531807.1"/>
    <property type="molecule type" value="Genomic_DNA"/>
</dbReference>